<dbReference type="InterPro" id="IPR036872">
    <property type="entry name" value="CH_dom_sf"/>
</dbReference>
<protein>
    <submittedName>
        <fullName evidence="11">Kinesin-4-like isoform X1</fullName>
    </submittedName>
</protein>
<dbReference type="PANTHER" id="PTHR47972">
    <property type="entry name" value="KINESIN-LIKE PROTEIN KLP-3"/>
    <property type="match status" value="1"/>
</dbReference>
<dbReference type="Pfam" id="PF00225">
    <property type="entry name" value="Kinesin"/>
    <property type="match status" value="1"/>
</dbReference>
<evidence type="ECO:0000313" key="11">
    <source>
        <dbReference type="EMBL" id="WOL10820.1"/>
    </source>
</evidence>
<feature type="compositionally biased region" description="Polar residues" evidence="8">
    <location>
        <begin position="1066"/>
        <end position="1084"/>
    </location>
</feature>
<organism evidence="11 12">
    <name type="scientific">Canna indica</name>
    <name type="common">Indian-shot</name>
    <dbReference type="NCBI Taxonomy" id="4628"/>
    <lineage>
        <taxon>Eukaryota</taxon>
        <taxon>Viridiplantae</taxon>
        <taxon>Streptophyta</taxon>
        <taxon>Embryophyta</taxon>
        <taxon>Tracheophyta</taxon>
        <taxon>Spermatophyta</taxon>
        <taxon>Magnoliopsida</taxon>
        <taxon>Liliopsida</taxon>
        <taxon>Zingiberales</taxon>
        <taxon>Cannaceae</taxon>
        <taxon>Canna</taxon>
    </lineage>
</organism>
<evidence type="ECO:0000256" key="6">
    <source>
        <dbReference type="PROSITE-ProRule" id="PRU00283"/>
    </source>
</evidence>
<gene>
    <name evidence="11" type="ORF">Cni_G19579</name>
</gene>
<dbReference type="InterPro" id="IPR027640">
    <property type="entry name" value="Kinesin-like_fam"/>
</dbReference>
<dbReference type="SMART" id="SM00129">
    <property type="entry name" value="KISc"/>
    <property type="match status" value="1"/>
</dbReference>
<dbReference type="InterPro" id="IPR001752">
    <property type="entry name" value="Kinesin_motor_dom"/>
</dbReference>
<dbReference type="FunFam" id="3.40.850.10:FF:000178">
    <property type="entry name" value="Kinesin-related protein3"/>
    <property type="match status" value="1"/>
</dbReference>
<evidence type="ECO:0000256" key="1">
    <source>
        <dbReference type="ARBA" id="ARBA00010899"/>
    </source>
</evidence>
<dbReference type="Gene3D" id="3.40.850.10">
    <property type="entry name" value="Kinesin motor domain"/>
    <property type="match status" value="1"/>
</dbReference>
<dbReference type="SUPFAM" id="SSF52540">
    <property type="entry name" value="P-loop containing nucleoside triphosphate hydrolases"/>
    <property type="match status" value="1"/>
</dbReference>
<evidence type="ECO:0000256" key="2">
    <source>
        <dbReference type="ARBA" id="ARBA00022701"/>
    </source>
</evidence>
<keyword evidence="12" id="KW-1185">Reference proteome</keyword>
<evidence type="ECO:0000256" key="8">
    <source>
        <dbReference type="SAM" id="MobiDB-lite"/>
    </source>
</evidence>
<feature type="domain" description="Calponin-homology (CH)" evidence="9">
    <location>
        <begin position="39"/>
        <end position="147"/>
    </location>
</feature>
<evidence type="ECO:0000256" key="5">
    <source>
        <dbReference type="ARBA" id="ARBA00023175"/>
    </source>
</evidence>
<dbReference type="InterPro" id="IPR001715">
    <property type="entry name" value="CH_dom"/>
</dbReference>
<feature type="compositionally biased region" description="Basic and acidic residues" evidence="8">
    <location>
        <begin position="944"/>
        <end position="959"/>
    </location>
</feature>
<dbReference type="Gene3D" id="1.20.5.170">
    <property type="match status" value="1"/>
</dbReference>
<evidence type="ECO:0000259" key="10">
    <source>
        <dbReference type="PROSITE" id="PS50067"/>
    </source>
</evidence>
<dbReference type="PROSITE" id="PS00411">
    <property type="entry name" value="KINESIN_MOTOR_1"/>
    <property type="match status" value="1"/>
</dbReference>
<feature type="binding site" evidence="6">
    <location>
        <begin position="618"/>
        <end position="625"/>
    </location>
    <ligand>
        <name>ATP</name>
        <dbReference type="ChEBI" id="CHEBI:30616"/>
    </ligand>
</feature>
<dbReference type="InterPro" id="IPR031852">
    <property type="entry name" value="Vik1/Cik1_MT-bd"/>
</dbReference>
<dbReference type="SUPFAM" id="SSF47576">
    <property type="entry name" value="Calponin-homology domain, CH-domain"/>
    <property type="match status" value="1"/>
</dbReference>
<evidence type="ECO:0000256" key="4">
    <source>
        <dbReference type="ARBA" id="ARBA00022840"/>
    </source>
</evidence>
<proteinExistence type="inferred from homology"/>
<dbReference type="InterPro" id="IPR027417">
    <property type="entry name" value="P-loop_NTPase"/>
</dbReference>
<evidence type="ECO:0000313" key="12">
    <source>
        <dbReference type="Proteomes" id="UP001327560"/>
    </source>
</evidence>
<evidence type="ECO:0000256" key="3">
    <source>
        <dbReference type="ARBA" id="ARBA00022741"/>
    </source>
</evidence>
<feature type="compositionally biased region" description="Basic and acidic residues" evidence="8">
    <location>
        <begin position="1023"/>
        <end position="1033"/>
    </location>
</feature>
<name>A0AAQ3KMK3_9LILI</name>
<keyword evidence="4 6" id="KW-0067">ATP-binding</keyword>
<feature type="region of interest" description="Disordered" evidence="8">
    <location>
        <begin position="933"/>
        <end position="959"/>
    </location>
</feature>
<feature type="domain" description="Kinesin motor" evidence="10">
    <location>
        <begin position="535"/>
        <end position="840"/>
    </location>
</feature>
<feature type="compositionally biased region" description="Low complexity" evidence="8">
    <location>
        <begin position="1034"/>
        <end position="1044"/>
    </location>
</feature>
<dbReference type="GO" id="GO:0005874">
    <property type="term" value="C:microtubule"/>
    <property type="evidence" value="ECO:0007669"/>
    <property type="project" value="UniProtKB-KW"/>
</dbReference>
<keyword evidence="7" id="KW-0175">Coiled coil</keyword>
<dbReference type="Pfam" id="PF16796">
    <property type="entry name" value="Microtub_bd"/>
    <property type="match status" value="1"/>
</dbReference>
<keyword evidence="5 6" id="KW-0505">Motor protein</keyword>
<comment type="similarity">
    <text evidence="1">Belongs to the TRAFAC class myosin-kinesin ATPase superfamily. Kinesin family. KIN-14 subfamily.</text>
</comment>
<dbReference type="AlphaFoldDB" id="A0AAQ3KMK3"/>
<dbReference type="GO" id="GO:0003777">
    <property type="term" value="F:microtubule motor activity"/>
    <property type="evidence" value="ECO:0007669"/>
    <property type="project" value="InterPro"/>
</dbReference>
<feature type="coiled-coil region" evidence="7">
    <location>
        <begin position="303"/>
        <end position="454"/>
    </location>
</feature>
<dbReference type="GO" id="GO:0007018">
    <property type="term" value="P:microtubule-based movement"/>
    <property type="evidence" value="ECO:0007669"/>
    <property type="project" value="InterPro"/>
</dbReference>
<feature type="compositionally biased region" description="Polar residues" evidence="8">
    <location>
        <begin position="933"/>
        <end position="943"/>
    </location>
</feature>
<dbReference type="Proteomes" id="UP001327560">
    <property type="component" value="Chromosome 6"/>
</dbReference>
<feature type="region of interest" description="Disordered" evidence="8">
    <location>
        <begin position="886"/>
        <end position="917"/>
    </location>
</feature>
<dbReference type="PRINTS" id="PR00380">
    <property type="entry name" value="KINESINHEAVY"/>
</dbReference>
<keyword evidence="2" id="KW-0493">Microtubule</keyword>
<reference evidence="11 12" key="1">
    <citation type="submission" date="2023-10" db="EMBL/GenBank/DDBJ databases">
        <title>Chromosome-scale genome assembly provides insights into flower coloration mechanisms of Canna indica.</title>
        <authorList>
            <person name="Li C."/>
        </authorList>
    </citation>
    <scope>NUCLEOTIDE SEQUENCE [LARGE SCALE GENOMIC DNA]</scope>
    <source>
        <tissue evidence="11">Flower</tissue>
    </source>
</reference>
<sequence>MKLGDLLELPHHGEFPVIGKGEECGNLDMANLNVDVELAKRRAEVVKWLNSLFPEFNMDVEASEEELRARLLDGGVLCRILKRFKLASSEEIANGDCASMDKHLDYICSFVSAVEHIGLPGFRVPELEQGSMSAVIYCLWSLRHHLNCGSGGEKDPDSLVKFVGEARRKSKPIEIKRSKVLEFLREDINQSGQNYVDHREDKRNSFVDSRLKNALSVSPASSAPSTPLSHRSGHKFHEVFQLKQGRYCELPAAKISEMLKSDSLDNAPTQSLLTVIHEILEESIQRENGEISYSIACLLKKVIQEIERRISAQAEHIRNQNNLIKVREDKYESRIRVLETLANSSDEEKQMVTNQLQQLKEEKSRIEEKKKHAEDDLVRLMKEKGNCEKIISELMQNLETMKKSYEEQFHQQEIRAVDSQMELNRRLKEAESLLLESRKRRKEIEADAESKNQNWNKKEHVFQRFIDLHLRSVQDLRLSFDSIKHEVVGTEKRWFEDFNNLGEKLKVLTETANNYHSVLAQNRKLYNEVQELKGNIRVYCRIRPFLAGENIKQITIEHIGDNGELLLVNPSKQGKGQKVFNFNKVFGPSATQEEVFLDTRPLIRSVIDGYNVCIFAYGQTGSGKTYTMTGPIGACEKDWGVNYRALSDLFHISQSRRDAFMYEVVVQMVEIYNEQVRLAVPDASMHPVNSTSDVLELMQIGQTNRAVSATALNHRSSRSHSILTVHVRGMDLKNAATLHGSLHLVDLAGSERVDRSEVLGDRLKEAQHINKSLSALGDVIFALSQKSTHVPYRNSKLTQVLQSSLGGHAKTLMFVHINTDVGSYSETLSTLKFAERVSGVELGAARSQKDGKEVRDLMEQVSSLKDTIARKDEEIEQLKQLKAFRSPSLSKKAERHSNSPLRHYSSPTGISTLDGKVQQKSRLLSGKIMSNYKVTSKPENNPENVDHSECRSQKYPEDNKHQKEIFTLPTEGRTDQNSADVEILGIGDGDAEERLSDISDSVLSMGTETDGSISSVVELTLFPEEKKPTETSKSKPPSIPAKIPKAPPKKKEQNTMSQPKTKDVLKSSSSRKNISQVVMPSQSRLQKRWQ</sequence>
<dbReference type="GO" id="GO:0008017">
    <property type="term" value="F:microtubule binding"/>
    <property type="evidence" value="ECO:0007669"/>
    <property type="project" value="InterPro"/>
</dbReference>
<dbReference type="PANTHER" id="PTHR47972:SF14">
    <property type="entry name" value="KINESIN-LIKE PROTEIN KIN-14J"/>
    <property type="match status" value="1"/>
</dbReference>
<evidence type="ECO:0000256" key="7">
    <source>
        <dbReference type="SAM" id="Coils"/>
    </source>
</evidence>
<dbReference type="GO" id="GO:0005524">
    <property type="term" value="F:ATP binding"/>
    <property type="evidence" value="ECO:0007669"/>
    <property type="project" value="UniProtKB-UniRule"/>
</dbReference>
<feature type="region of interest" description="Disordered" evidence="8">
    <location>
        <begin position="1021"/>
        <end position="1090"/>
    </location>
</feature>
<dbReference type="PROSITE" id="PS50067">
    <property type="entry name" value="KINESIN_MOTOR_2"/>
    <property type="match status" value="1"/>
</dbReference>
<dbReference type="InterPro" id="IPR019821">
    <property type="entry name" value="Kinesin_motor_CS"/>
</dbReference>
<dbReference type="PROSITE" id="PS50021">
    <property type="entry name" value="CH"/>
    <property type="match status" value="1"/>
</dbReference>
<dbReference type="EMBL" id="CP136895">
    <property type="protein sequence ID" value="WOL10820.1"/>
    <property type="molecule type" value="Genomic_DNA"/>
</dbReference>
<feature type="coiled-coil region" evidence="7">
    <location>
        <begin position="854"/>
        <end position="881"/>
    </location>
</feature>
<evidence type="ECO:0000259" key="9">
    <source>
        <dbReference type="PROSITE" id="PS50021"/>
    </source>
</evidence>
<accession>A0AAQ3KMK3</accession>
<dbReference type="InterPro" id="IPR036961">
    <property type="entry name" value="Kinesin_motor_dom_sf"/>
</dbReference>
<dbReference type="FunFam" id="3.40.850.10:FF:000111">
    <property type="entry name" value="p-loop nucleoside triphosphate hydrolase superfamily protein with CH (Calponin Homology) domain"/>
    <property type="match status" value="1"/>
</dbReference>
<dbReference type="Gene3D" id="1.10.418.10">
    <property type="entry name" value="Calponin-like domain"/>
    <property type="match status" value="1"/>
</dbReference>
<keyword evidence="3 6" id="KW-0547">Nucleotide-binding</keyword>